<evidence type="ECO:0000256" key="1">
    <source>
        <dbReference type="SAM" id="SignalP"/>
    </source>
</evidence>
<accession>A0A182RMC7</accession>
<protein>
    <submittedName>
        <fullName evidence="2">Uncharacterized protein</fullName>
    </submittedName>
</protein>
<name>A0A182RMC7_ANOFN</name>
<feature type="signal peptide" evidence="1">
    <location>
        <begin position="1"/>
        <end position="20"/>
    </location>
</feature>
<dbReference type="VEuPathDB" id="VectorBase:AFUN007399"/>
<evidence type="ECO:0000313" key="2">
    <source>
        <dbReference type="EnsemblMetazoa" id="AFUN007399-PA"/>
    </source>
</evidence>
<feature type="chain" id="PRO_5008134667" evidence="1">
    <location>
        <begin position="21"/>
        <end position="89"/>
    </location>
</feature>
<dbReference type="VEuPathDB" id="VectorBase:AFUN2_006880"/>
<proteinExistence type="predicted"/>
<dbReference type="AlphaFoldDB" id="A0A182RMC7"/>
<keyword evidence="1" id="KW-0732">Signal</keyword>
<dbReference type="EnsemblMetazoa" id="AFUN007399-RA">
    <property type="protein sequence ID" value="AFUN007399-PA"/>
    <property type="gene ID" value="AFUN007399"/>
</dbReference>
<organism evidence="2">
    <name type="scientific">Anopheles funestus</name>
    <name type="common">African malaria mosquito</name>
    <dbReference type="NCBI Taxonomy" id="62324"/>
    <lineage>
        <taxon>Eukaryota</taxon>
        <taxon>Metazoa</taxon>
        <taxon>Ecdysozoa</taxon>
        <taxon>Arthropoda</taxon>
        <taxon>Hexapoda</taxon>
        <taxon>Insecta</taxon>
        <taxon>Pterygota</taxon>
        <taxon>Neoptera</taxon>
        <taxon>Endopterygota</taxon>
        <taxon>Diptera</taxon>
        <taxon>Nematocera</taxon>
        <taxon>Culicoidea</taxon>
        <taxon>Culicidae</taxon>
        <taxon>Anophelinae</taxon>
        <taxon>Anopheles</taxon>
    </lineage>
</organism>
<reference evidence="2" key="1">
    <citation type="submission" date="2020-05" db="UniProtKB">
        <authorList>
            <consortium name="EnsemblMetazoa"/>
        </authorList>
    </citation>
    <scope>IDENTIFICATION</scope>
    <source>
        <strain evidence="2">FUMOZ</strain>
    </source>
</reference>
<sequence>MRIWFVVFALFLIGVVTNKADDSRTELIACSSTLFQLAAHRLSIQLGEFMECKRKDTDSSDKNCRDIIQRATDDLQQGLNEYNNCTKFI</sequence>